<protein>
    <submittedName>
        <fullName evidence="1">Uncharacterized protein</fullName>
    </submittedName>
</protein>
<dbReference type="InterPro" id="IPR011990">
    <property type="entry name" value="TPR-like_helical_dom_sf"/>
</dbReference>
<evidence type="ECO:0000313" key="2">
    <source>
        <dbReference type="Proteomes" id="UP000234752"/>
    </source>
</evidence>
<dbReference type="EMBL" id="CP025613">
    <property type="protein sequence ID" value="AUN33336.1"/>
    <property type="molecule type" value="Genomic_DNA"/>
</dbReference>
<name>A0A2K9NL26_9PROT</name>
<gene>
    <name evidence="1" type="ORF">C0V82_23485</name>
</gene>
<geneLocation type="plasmid" evidence="1 2">
    <name>unnamed1</name>
</geneLocation>
<keyword evidence="2" id="KW-1185">Reference proteome</keyword>
<proteinExistence type="predicted"/>
<dbReference type="InterPro" id="IPR006342">
    <property type="entry name" value="FkbM_mtfrase"/>
</dbReference>
<dbReference type="Pfam" id="PF05050">
    <property type="entry name" value="Methyltransf_21"/>
    <property type="match status" value="1"/>
</dbReference>
<dbReference type="Gene3D" id="1.25.40.10">
    <property type="entry name" value="Tetratricopeptide repeat domain"/>
    <property type="match status" value="1"/>
</dbReference>
<organism evidence="1 2">
    <name type="scientific">Niveispirillum cyanobacteriorum</name>
    <dbReference type="NCBI Taxonomy" id="1612173"/>
    <lineage>
        <taxon>Bacteria</taxon>
        <taxon>Pseudomonadati</taxon>
        <taxon>Pseudomonadota</taxon>
        <taxon>Alphaproteobacteria</taxon>
        <taxon>Rhodospirillales</taxon>
        <taxon>Azospirillaceae</taxon>
        <taxon>Niveispirillum</taxon>
    </lineage>
</organism>
<dbReference type="Proteomes" id="UP000234752">
    <property type="component" value="Plasmid unnamed1"/>
</dbReference>
<evidence type="ECO:0000313" key="1">
    <source>
        <dbReference type="EMBL" id="AUN33336.1"/>
    </source>
</evidence>
<dbReference type="AlphaFoldDB" id="A0A2K9NL26"/>
<reference evidence="1 2" key="1">
    <citation type="submission" date="2017-12" db="EMBL/GenBank/DDBJ databases">
        <title>Genomes of bacteria within cyanobacterial aggregates.</title>
        <authorList>
            <person name="Cai H."/>
        </authorList>
    </citation>
    <scope>NUCLEOTIDE SEQUENCE [LARGE SCALE GENOMIC DNA]</scope>
    <source>
        <strain evidence="1 2">TH16</strain>
        <plasmid evidence="1 2">unnamed1</plasmid>
    </source>
</reference>
<dbReference type="KEGG" id="ncb:C0V82_23485"/>
<accession>A0A2K9NL26</accession>
<keyword evidence="1" id="KW-0614">Plasmid</keyword>
<dbReference type="RefSeq" id="WP_102114852.1">
    <property type="nucleotide sequence ID" value="NZ_CP025613.1"/>
</dbReference>
<dbReference type="SUPFAM" id="SSF48452">
    <property type="entry name" value="TPR-like"/>
    <property type="match status" value="1"/>
</dbReference>
<sequence length="795" mass="87679">MAVASQGTHDLLADAIASLTLWKSSPFFVQINGCSPVPNDPLHSHIAGRGLSGLIVEPVLARYQQLVQGTQALPRVKAVHASISGIDGQRPLWFFNAEAFSRGILPPHLATVITFSQESLLADISVLGGATAEDTARDLLASLLDQTMVRAVRLDTLFREQGVRQVDILRFNSDGYGLDILNAFDFKRARPAIVHYRHGGLSVAERRTAAELLMTQGYRVAIQGEDTIALRDGQAIVSAHTPSLLAVATRLLTEGRMADALNIADHLVMLNPEHAEPLALRARCHQSQGNLVEALEDFIRVRDITGSLTDHLPFVSALLDQALPRIATLFSEGGFDELARYIVPVTILLPDHAPFLEVATRTMVLLNRETEATRCAQLLLPLRPENELCLHLLTTKSRNERDWPTFRRLVTALARKANSIVEPQVRQLLILELLNLLICPGRPGPEDQRLVDEMTGITLRLTAGHLPGSDAEKDAWVAHFDAVSRGIRLAEELGPVPTGTAAAPARLMTARGLPLSPAGLQARAKELSARTVLLVAADERYFRRYARLFVLSALRNLDVPALIIVHVIGGAARMRELVDVIGIDDDRLILTSDDFDPSQVKTTCIADPQTPIPNLPVAHFQSVRFEQADYLLHTLNLPVFVADIDSLLLRGVGDLLHRMQGKDVVFNCNDFARMVCSLLTANLLLIAPTETGRAFSGFLRQYLSLALSRPSVSRWIDQIGLLMVRNHVQTVVPTANIDYFATESDINNIVYRQLINPDRYRFFALYQKFDLSSLAPLIRSWERDLSLSTSTLPLG</sequence>